<feature type="domain" description="Glycosyl hydrolases family 38 C-terminal" evidence="4">
    <location>
        <begin position="897"/>
        <end position="969"/>
    </location>
</feature>
<name>A0ABT5H5V6_9BACE</name>
<proteinExistence type="predicted"/>
<dbReference type="Pfam" id="PF17677">
    <property type="entry name" value="Glyco_hydro38C2"/>
    <property type="match status" value="1"/>
</dbReference>
<evidence type="ECO:0000313" key="6">
    <source>
        <dbReference type="Proteomes" id="UP001215398"/>
    </source>
</evidence>
<dbReference type="InterPro" id="IPR027291">
    <property type="entry name" value="Glyco_hydro_38_N_sf"/>
</dbReference>
<dbReference type="Pfam" id="PF01074">
    <property type="entry name" value="Glyco_hydro_38N"/>
    <property type="match status" value="1"/>
</dbReference>
<dbReference type="SUPFAM" id="SSF74650">
    <property type="entry name" value="Galactose mutarotase-like"/>
    <property type="match status" value="1"/>
</dbReference>
<dbReference type="Gene3D" id="2.60.40.1180">
    <property type="entry name" value="Golgi alpha-mannosidase II"/>
    <property type="match status" value="1"/>
</dbReference>
<dbReference type="Gene3D" id="2.60.40.2220">
    <property type="match status" value="1"/>
</dbReference>
<keyword evidence="6" id="KW-1185">Reference proteome</keyword>
<dbReference type="Gene3D" id="3.20.110.10">
    <property type="entry name" value="Glycoside hydrolase 38, N terminal domain"/>
    <property type="match status" value="1"/>
</dbReference>
<dbReference type="CDD" id="cd10791">
    <property type="entry name" value="GH38N_AMII_like_1"/>
    <property type="match status" value="1"/>
</dbReference>
<dbReference type="InterPro" id="IPR041147">
    <property type="entry name" value="GH38_C"/>
</dbReference>
<organism evidence="5 6">
    <name type="scientific">Bacteroides zhangwenhongii</name>
    <dbReference type="NCBI Taxonomy" id="2650157"/>
    <lineage>
        <taxon>Bacteria</taxon>
        <taxon>Pseudomonadati</taxon>
        <taxon>Bacteroidota</taxon>
        <taxon>Bacteroidia</taxon>
        <taxon>Bacteroidales</taxon>
        <taxon>Bacteroidaceae</taxon>
        <taxon>Bacteroides</taxon>
    </lineage>
</organism>
<dbReference type="InterPro" id="IPR011682">
    <property type="entry name" value="Glyco_hydro_38_C"/>
</dbReference>
<accession>A0ABT5H5V6</accession>
<dbReference type="InterPro" id="IPR011013">
    <property type="entry name" value="Gal_mutarotase_sf_dom"/>
</dbReference>
<dbReference type="PANTHER" id="PTHR46017">
    <property type="entry name" value="ALPHA-MANNOSIDASE 2C1"/>
    <property type="match status" value="1"/>
</dbReference>
<dbReference type="Gene3D" id="2.70.98.30">
    <property type="entry name" value="Golgi alpha-mannosidase II, domain 4"/>
    <property type="match status" value="1"/>
</dbReference>
<sequence length="973" mass="110911">MTERLERLLLLLKMKNMFQGLFFRRKVLSILLSCVSLSAHAQYLPVKIDMVTPVQYLKKDGHLKILSYIKLGGKDVVGSKKLCVDGYPVDIEKTVTDDSLLVWLPMIGEEKRIEVYVGKRKLTDYMFTPVIPADWGYFKNGTIHIIQSSHQDIAWMDTPDYCREDRIDKIIIPALDMMKEDENFTFEMEQTLNLMEFLEEYPERKDEVIQRYKEKRFAWGATYNQPYEGLSTGEQLVRQAYYGRKWLRENLGCDDRVANNMDVPGRGLQMPQILSKSGINNLFISRMREGLYEWNSPDGSKVLTFTPGNYGWATSQWKFFEKGAVIAFNKLHHRSQLWSDYFKKRNIPPHYGILMSCDATRPVNYQKIIKEWNSIVEQAEVPLPRLENTTAEEYFNIVNVGNAKFEQVMGERPNLWLYIHGPAHYEATRYKRDAGVLLPAAETFTSINNLIDGDIAKYPRNLFDRAWMASIYPDHGLGGKNGDITDHIFEDSLKVSRDMGKALLNNALKSIADKVTANVGDIVVFNDLTWKRTDIANIAVSSANYIIKDDEGRIVPSQIIKEGDKLILCFLAENIPSLGYRTYTLARGQQKCKGQENVCRTANSYDNKYYKVLLGDGGIVSLYDKDLKQELFHTSKFRGGDVIEAGYTGFGAGEFTKIQELAPGDISSLSSLSGIWNMVEDGSVFSVYENIQQTTNTKIIQRIRFYHLLKQIDFNITLQDFNGAHNRQYRITFPLNMREASVAYEVPMGILEVGKDEMKTIPGGWSVWGSYTNHPEDSHPREIQNFMSASGNGFGVTMASCVAVGDWIDPSREQADYPILQGVLLSSHKSCHDEGNWYHQTGTHQYKFSISSHKEGWKEGYHFGIGANHPLIAIKKETKGKLLDRQKSFFSISDSLVALSLMKKADNDDNGIIIRLTEMEGVDKNISIKLPFTVQKVIRTNLIEDEQEEINISGDIITLKLGHHAIETFKLIL</sequence>
<dbReference type="EMBL" id="JAQPYS010000039">
    <property type="protein sequence ID" value="MDC7135899.1"/>
    <property type="molecule type" value="Genomic_DNA"/>
</dbReference>
<keyword evidence="5" id="KW-0378">Hydrolase</keyword>
<dbReference type="GO" id="GO:0016787">
    <property type="term" value="F:hydrolase activity"/>
    <property type="evidence" value="ECO:0007669"/>
    <property type="project" value="UniProtKB-KW"/>
</dbReference>
<reference evidence="5 6" key="1">
    <citation type="submission" date="2023-01" db="EMBL/GenBank/DDBJ databases">
        <title>Exploring GABA producing Bacteroides strains toward improving mental health.</title>
        <authorList>
            <person name="Yousuf B."/>
            <person name="Bouhlel N.E."/>
            <person name="Mottawea W."/>
            <person name="Hammami R."/>
        </authorList>
    </citation>
    <scope>NUCLEOTIDE SEQUENCE [LARGE SCALE GENOMIC DNA]</scope>
    <source>
        <strain evidence="5 6">UO.H1054</strain>
    </source>
</reference>
<dbReference type="PANTHER" id="PTHR46017:SF1">
    <property type="entry name" value="ALPHA-MANNOSIDASE 2C1"/>
    <property type="match status" value="1"/>
</dbReference>
<dbReference type="InterPro" id="IPR000602">
    <property type="entry name" value="Glyco_hydro_38_N"/>
</dbReference>
<feature type="chain" id="PRO_5046233042" evidence="1">
    <location>
        <begin position="42"/>
        <end position="973"/>
    </location>
</feature>
<protein>
    <submittedName>
        <fullName evidence="5">Glycosyl hydrolase-related protein</fullName>
    </submittedName>
</protein>
<feature type="signal peptide" evidence="1">
    <location>
        <begin position="1"/>
        <end position="41"/>
    </location>
</feature>
<comment type="caution">
    <text evidence="5">The sequence shown here is derived from an EMBL/GenBank/DDBJ whole genome shotgun (WGS) entry which is preliminary data.</text>
</comment>
<keyword evidence="1" id="KW-0732">Signal</keyword>
<feature type="domain" description="Glycosyl hydrolase family 38 C-terminal" evidence="3">
    <location>
        <begin position="606"/>
        <end position="758"/>
    </location>
</feature>
<evidence type="ECO:0000259" key="2">
    <source>
        <dbReference type="Pfam" id="PF01074"/>
    </source>
</evidence>
<dbReference type="InterPro" id="IPR011330">
    <property type="entry name" value="Glyco_hydro/deAcase_b/a-brl"/>
</dbReference>
<dbReference type="Proteomes" id="UP001215398">
    <property type="component" value="Unassembled WGS sequence"/>
</dbReference>
<evidence type="ECO:0000313" key="5">
    <source>
        <dbReference type="EMBL" id="MDC7135899.1"/>
    </source>
</evidence>
<dbReference type="Pfam" id="PF07748">
    <property type="entry name" value="Glyco_hydro_38C"/>
    <property type="match status" value="1"/>
</dbReference>
<evidence type="ECO:0000259" key="3">
    <source>
        <dbReference type="Pfam" id="PF07748"/>
    </source>
</evidence>
<feature type="domain" description="Glycoside hydrolase family 38 N-terminal" evidence="2">
    <location>
        <begin position="142"/>
        <end position="400"/>
    </location>
</feature>
<evidence type="ECO:0000256" key="1">
    <source>
        <dbReference type="SAM" id="SignalP"/>
    </source>
</evidence>
<dbReference type="SUPFAM" id="SSF88713">
    <property type="entry name" value="Glycoside hydrolase/deacetylase"/>
    <property type="match status" value="1"/>
</dbReference>
<dbReference type="InterPro" id="IPR013780">
    <property type="entry name" value="Glyco_hydro_b"/>
</dbReference>
<dbReference type="RefSeq" id="WP_272719939.1">
    <property type="nucleotide sequence ID" value="NZ_JAQPYS010000039.1"/>
</dbReference>
<evidence type="ECO:0000259" key="4">
    <source>
        <dbReference type="Pfam" id="PF17677"/>
    </source>
</evidence>
<gene>
    <name evidence="5" type="ORF">PQG98_05995</name>
</gene>